<protein>
    <submittedName>
        <fullName evidence="1">Uncharacterized protein</fullName>
    </submittedName>
</protein>
<evidence type="ECO:0000313" key="1">
    <source>
        <dbReference type="EMBL" id="HGS22555.1"/>
    </source>
</evidence>
<gene>
    <name evidence="1" type="ORF">ENT37_11920</name>
</gene>
<accession>A0A7C4KIC8</accession>
<name>A0A7C4KIC8_9CHLR</name>
<dbReference type="PROSITE" id="PS51257">
    <property type="entry name" value="PROKAR_LIPOPROTEIN"/>
    <property type="match status" value="1"/>
</dbReference>
<proteinExistence type="predicted"/>
<organism evidence="1">
    <name type="scientific">Anaerolinea thermolimosa</name>
    <dbReference type="NCBI Taxonomy" id="229919"/>
    <lineage>
        <taxon>Bacteria</taxon>
        <taxon>Bacillati</taxon>
        <taxon>Chloroflexota</taxon>
        <taxon>Anaerolineae</taxon>
        <taxon>Anaerolineales</taxon>
        <taxon>Anaerolineaceae</taxon>
        <taxon>Anaerolinea</taxon>
    </lineage>
</organism>
<dbReference type="Pfam" id="PF20773">
    <property type="entry name" value="InhA-like_MAM"/>
    <property type="match status" value="1"/>
</dbReference>
<sequence>MDKPSRYILTVVVLVLVGCLCLSTLCLAAAGLVLYRQVQSTNALAPSPHNNQPSVVLPTVEATPAPLLKSPQPTFSATSTPFVESQGSPVTAAETLRTLRQAIIPINDPVDLAARLKGRPNLSPTLPPPARPLQVGSEQTFWVTNGDTDEKRQVTATLRYINDRLYFWVENGVIYRNNEMRRLADTFAAKIYPTNREFFGSEWNPGVDGDPRLHVLYVRDVGSSVAGYFSSADEFPPTALEYSNAREMFVLNADNVSLGEPYIYGTMAHEFQHMIHFHTDRNEESWLNEGFSVLAELLNGYDVGGFDYLFMIDPDLSLTYWPGPGQSGPNYGASFLFVTYFLSRYGEDATKALVANPENGLESLDRVLAQRGETNPATGLPLTADDFFADWAVANYLDDSSIAQGKYHYASYPQAPKASPTEEFSNCPVESQTRSVNQYGTDYIRITCPGTHRFIFQGNTLVPLLPVDPYSGNYAFWSNKGDESDMTLTRSFDFTNVSAPIQLSYRTWYDLESGYDYVYLLASEDGKTWHMIHTPSGTDADPSGNNYGWGYNGESGPAWRLETVDLSAFAGKKIQLRFEYITDTAVYKEGFLIDDLAVDAAGYSTDFENDDGGWLADGFVRVSNRLPQTYRVSLILLGSETRVAPLELDASQHGAVDFTLGDEYTEAVLVISGTTRFTTRQAQYQFEIQ</sequence>
<comment type="caution">
    <text evidence="1">The sequence shown here is derived from an EMBL/GenBank/DDBJ whole genome shotgun (WGS) entry which is preliminary data.</text>
</comment>
<dbReference type="AlphaFoldDB" id="A0A7C4KIC8"/>
<dbReference type="EMBL" id="DSYK01000590">
    <property type="protein sequence ID" value="HGS22555.1"/>
    <property type="molecule type" value="Genomic_DNA"/>
</dbReference>
<reference evidence="1" key="1">
    <citation type="journal article" date="2020" name="mSystems">
        <title>Genome- and Community-Level Interaction Insights into Carbon Utilization and Element Cycling Functions of Hydrothermarchaeota in Hydrothermal Sediment.</title>
        <authorList>
            <person name="Zhou Z."/>
            <person name="Liu Y."/>
            <person name="Xu W."/>
            <person name="Pan J."/>
            <person name="Luo Z.H."/>
            <person name="Li M."/>
        </authorList>
    </citation>
    <scope>NUCLEOTIDE SEQUENCE [LARGE SCALE GENOMIC DNA]</scope>
    <source>
        <strain evidence="1">SpSt-573</strain>
    </source>
</reference>